<dbReference type="InterPro" id="IPR019775">
    <property type="entry name" value="WD40_repeat_CS"/>
</dbReference>
<dbReference type="Pfam" id="PF00400">
    <property type="entry name" value="WD40"/>
    <property type="match status" value="9"/>
</dbReference>
<dbReference type="PRINTS" id="PR00320">
    <property type="entry name" value="GPROTEINBRPT"/>
</dbReference>
<dbReference type="InterPro" id="IPR001680">
    <property type="entry name" value="WD40_rpt"/>
</dbReference>
<dbReference type="Pfam" id="PF25173">
    <property type="entry name" value="Beta-prop_WDR3_1st"/>
    <property type="match status" value="1"/>
</dbReference>
<keyword evidence="5" id="KW-0812">Transmembrane</keyword>
<feature type="repeat" description="WD" evidence="3">
    <location>
        <begin position="400"/>
        <end position="433"/>
    </location>
</feature>
<feature type="repeat" description="WD" evidence="3">
    <location>
        <begin position="567"/>
        <end position="608"/>
    </location>
</feature>
<feature type="repeat" description="WD" evidence="3">
    <location>
        <begin position="609"/>
        <end position="643"/>
    </location>
</feature>
<keyword evidence="4" id="KW-0175">Coiled coil</keyword>
<dbReference type="Proteomes" id="UP000187209">
    <property type="component" value="Unassembled WGS sequence"/>
</dbReference>
<gene>
    <name evidence="6" type="ORF">SteCoe_31743</name>
</gene>
<feature type="transmembrane region" description="Helical" evidence="5">
    <location>
        <begin position="1159"/>
        <end position="1181"/>
    </location>
</feature>
<feature type="repeat" description="WD" evidence="3">
    <location>
        <begin position="442"/>
        <end position="482"/>
    </location>
</feature>
<organism evidence="6 7">
    <name type="scientific">Stentor coeruleus</name>
    <dbReference type="NCBI Taxonomy" id="5963"/>
    <lineage>
        <taxon>Eukaryota</taxon>
        <taxon>Sar</taxon>
        <taxon>Alveolata</taxon>
        <taxon>Ciliophora</taxon>
        <taxon>Postciliodesmatophora</taxon>
        <taxon>Heterotrichea</taxon>
        <taxon>Heterotrichida</taxon>
        <taxon>Stentoridae</taxon>
        <taxon>Stentor</taxon>
    </lineage>
</organism>
<dbReference type="EMBL" id="MPUH01001101">
    <property type="protein sequence ID" value="OMJ70300.1"/>
    <property type="molecule type" value="Genomic_DNA"/>
</dbReference>
<evidence type="ECO:0000313" key="6">
    <source>
        <dbReference type="EMBL" id="OMJ70300.1"/>
    </source>
</evidence>
<evidence type="ECO:0000256" key="1">
    <source>
        <dbReference type="ARBA" id="ARBA00022574"/>
    </source>
</evidence>
<feature type="repeat" description="WD" evidence="3">
    <location>
        <begin position="525"/>
        <end position="566"/>
    </location>
</feature>
<feature type="transmembrane region" description="Helical" evidence="5">
    <location>
        <begin position="981"/>
        <end position="1003"/>
    </location>
</feature>
<keyword evidence="5" id="KW-0472">Membrane</keyword>
<dbReference type="OrthoDB" id="305208at2759"/>
<name>A0A1R2B113_9CILI</name>
<feature type="repeat" description="WD" evidence="3">
    <location>
        <begin position="316"/>
        <end position="357"/>
    </location>
</feature>
<comment type="caution">
    <text evidence="6">The sequence shown here is derived from an EMBL/GenBank/DDBJ whole genome shotgun (WGS) entry which is preliminary data.</text>
</comment>
<dbReference type="CDD" id="cd00200">
    <property type="entry name" value="WD40"/>
    <property type="match status" value="2"/>
</dbReference>
<feature type="repeat" description="WD" evidence="3">
    <location>
        <begin position="65"/>
        <end position="106"/>
    </location>
</feature>
<sequence>MFDTLSQGFIIRNEGDTQSISISKKPIAKTDNFRTDEAQRELRKVWKYIQIEPSINLSHSYSTTLNYHTGSVLCVSFSPDGNYLASVSEDKQIIIWDLINNKEHFSFNNTSLFFSVIFSPNSNLLATGSSDSTISLWSISEKVIIHTFTSHEGNVTTLSFSPDGNFLASGSSDELIKIWSLSEKALEFTLAGHKNSIFNICFSPDGKFLASGSSDSTIKIWNFDNKNEEFTLIGHNGIVCCVVFSRNGKYLASSSEDNLIKVWDFAEKIEKFTLEGHTNWVNSIAFSPNNELLASGSSDKLIKIWSFAEQKEKCTLAGHTNWVRSVKFSEDGNFLASGSSDSLIKIWKLGEKDQKFSFSEHKNPVKCLKYSPNGMLLACGYENGTINIWNAIENTIKCLLKGHSDSVCSIDFIQQCQYLASGSADSTIKVWSILEEIELFTFIGHKSCVNSVNFSSEGFLASGSSDKLIKIWDFGEKKLKFTLIGHNDIVKSVNFSPDGKFLASGSLDSHIKVWNLAESKEEYTLIGPATWVNSISFSPDGRFLAAGSYDFTIKIWNLADKKVEFALKGHQDAVSCVSFSMDGRYLASGSYDKTIKLWNLPEKCEERTIKGHEGWVNCLSFSPNGEFLASGSDDFSVKIWDFSKEKQKFWFLNRDLPIKNVSLSLSGQYLAFEGNDKEIAIWDLYEKNEICKIFGINERVETMDFNLDTKIIYIKTYSGVKGYSMNNGIEVSIESLIGNTKKSSKNLFDPITCTTSYYQNYFKTIENFYHLTTKSFEKLNSLNATFTNLNFSIAHMMSMLGNEITIEKFINSKKLIISTDIFGHGPAYYSIKSHNQKVTDLLISYMSDLLEDEPNSYNSYLSLKTLEHDLVDLLKNASSYIDKLLSWTFIQQDKSVCFNSPLTSLPIVKISDYHLSYISDFSNSQGTSLPLIIKQIPFRLPLSTGTSSSLQLLSAITECRNKDIYRTSLIQQLTTYKWNRILLLVYLITFLIWGNIIALSIYISTKSYIFGSIAFLINIMLIFWEAMQFSITGLAYFRSISNILDLLRFYLTAVYGFFTIFDIQNTTLLWTMMTLNLIKGFSGFKAFGNTRYYIKLLEMCIIRMKDFLIIFIYATISLGIMNAISSQEDLTTYQSIWSSPFGIIVGKTDPFYETNNIQIITYILAVTTNMIIMLNMIISILGDVFDEFQLDAEIFDYSEMAEVVYEIEQIMTFMNNIEEFKYLHICMHAYENTDNGWKGKMIDIRDFIKGTFFNYYIKPLFEENKEMIRMNDEKVEKGFKDIKEEVEKIFNNVDEKVDKMNERVVGMQDKMEEFKSKVEEVEGKVDRIHGNIEMILALLTK</sequence>
<dbReference type="PROSITE" id="PS00678">
    <property type="entry name" value="WD_REPEATS_1"/>
    <property type="match status" value="6"/>
</dbReference>
<keyword evidence="5" id="KW-1133">Transmembrane helix</keyword>
<protein>
    <submittedName>
        <fullName evidence="6">Uncharacterized protein</fullName>
    </submittedName>
</protein>
<evidence type="ECO:0000256" key="5">
    <source>
        <dbReference type="SAM" id="Phobius"/>
    </source>
</evidence>
<dbReference type="PANTHER" id="PTHR19848:SF8">
    <property type="entry name" value="F-BOX AND WD REPEAT DOMAIN CONTAINING 7"/>
    <property type="match status" value="1"/>
</dbReference>
<dbReference type="PROSITE" id="PS50082">
    <property type="entry name" value="WD_REPEATS_2"/>
    <property type="match status" value="14"/>
</dbReference>
<evidence type="ECO:0000256" key="3">
    <source>
        <dbReference type="PROSITE-ProRule" id="PRU00221"/>
    </source>
</evidence>
<dbReference type="InterPro" id="IPR015943">
    <property type="entry name" value="WD40/YVTN_repeat-like_dom_sf"/>
</dbReference>
<dbReference type="Gene3D" id="2.130.10.10">
    <property type="entry name" value="YVTN repeat-like/Quinoprotein amine dehydrogenase"/>
    <property type="match status" value="5"/>
</dbReference>
<dbReference type="InterPro" id="IPR020472">
    <property type="entry name" value="WD40_PAC1"/>
</dbReference>
<feature type="transmembrane region" description="Helical" evidence="5">
    <location>
        <begin position="1107"/>
        <end position="1125"/>
    </location>
</feature>
<dbReference type="SUPFAM" id="SSF50978">
    <property type="entry name" value="WD40 repeat-like"/>
    <property type="match status" value="3"/>
</dbReference>
<feature type="repeat" description="WD" evidence="3">
    <location>
        <begin position="483"/>
        <end position="524"/>
    </location>
</feature>
<dbReference type="Gene3D" id="1.20.5.2280">
    <property type="match status" value="1"/>
</dbReference>
<dbReference type="InterPro" id="IPR036322">
    <property type="entry name" value="WD40_repeat_dom_sf"/>
</dbReference>
<accession>A0A1R2B113</accession>
<dbReference type="SMART" id="SM00320">
    <property type="entry name" value="WD40"/>
    <property type="match status" value="15"/>
</dbReference>
<evidence type="ECO:0000256" key="2">
    <source>
        <dbReference type="ARBA" id="ARBA00022737"/>
    </source>
</evidence>
<feature type="repeat" description="WD" evidence="3">
    <location>
        <begin position="358"/>
        <end position="390"/>
    </location>
</feature>
<keyword evidence="1 3" id="KW-0853">WD repeat</keyword>
<feature type="repeat" description="WD" evidence="3">
    <location>
        <begin position="106"/>
        <end position="147"/>
    </location>
</feature>
<evidence type="ECO:0000256" key="4">
    <source>
        <dbReference type="SAM" id="Coils"/>
    </source>
</evidence>
<keyword evidence="2" id="KW-0677">Repeat</keyword>
<feature type="repeat" description="WD" evidence="3">
    <location>
        <begin position="232"/>
        <end position="264"/>
    </location>
</feature>
<reference evidence="6 7" key="1">
    <citation type="submission" date="2016-11" db="EMBL/GenBank/DDBJ databases">
        <title>The macronuclear genome of Stentor coeruleus: a giant cell with tiny introns.</title>
        <authorList>
            <person name="Slabodnick M."/>
            <person name="Ruby J.G."/>
            <person name="Reiff S.B."/>
            <person name="Swart E.C."/>
            <person name="Gosai S."/>
            <person name="Prabakaran S."/>
            <person name="Witkowska E."/>
            <person name="Larue G.E."/>
            <person name="Fisher S."/>
            <person name="Freeman R.M."/>
            <person name="Gunawardena J."/>
            <person name="Chu W."/>
            <person name="Stover N.A."/>
            <person name="Gregory B.D."/>
            <person name="Nowacki M."/>
            <person name="Derisi J."/>
            <person name="Roy S.W."/>
            <person name="Marshall W.F."/>
            <person name="Sood P."/>
        </authorList>
    </citation>
    <scope>NUCLEOTIDE SEQUENCE [LARGE SCALE GENOMIC DNA]</scope>
    <source>
        <strain evidence="6">WM001</strain>
    </source>
</reference>
<feature type="repeat" description="WD" evidence="3">
    <location>
        <begin position="274"/>
        <end position="315"/>
    </location>
</feature>
<dbReference type="PANTHER" id="PTHR19848">
    <property type="entry name" value="WD40 REPEAT PROTEIN"/>
    <property type="match status" value="1"/>
</dbReference>
<dbReference type="PROSITE" id="PS50294">
    <property type="entry name" value="WD_REPEATS_REGION"/>
    <property type="match status" value="14"/>
</dbReference>
<evidence type="ECO:0000313" key="7">
    <source>
        <dbReference type="Proteomes" id="UP000187209"/>
    </source>
</evidence>
<feature type="repeat" description="WD" evidence="3">
    <location>
        <begin position="190"/>
        <end position="231"/>
    </location>
</feature>
<feature type="coiled-coil region" evidence="4">
    <location>
        <begin position="1283"/>
        <end position="1331"/>
    </location>
</feature>
<feature type="repeat" description="WD" evidence="3">
    <location>
        <begin position="148"/>
        <end position="189"/>
    </location>
</feature>
<feature type="transmembrane region" description="Helical" evidence="5">
    <location>
        <begin position="1043"/>
        <end position="1061"/>
    </location>
</feature>
<feature type="transmembrane region" description="Helical" evidence="5">
    <location>
        <begin position="1009"/>
        <end position="1031"/>
    </location>
</feature>
<proteinExistence type="predicted"/>
<keyword evidence="7" id="KW-1185">Reference proteome</keyword>